<evidence type="ECO:0000256" key="1">
    <source>
        <dbReference type="SAM" id="Phobius"/>
    </source>
</evidence>
<dbReference type="Gene3D" id="3.40.50.410">
    <property type="entry name" value="von Willebrand factor, type A domain"/>
    <property type="match status" value="1"/>
</dbReference>
<dbReference type="EMBL" id="BSOP01000018">
    <property type="protein sequence ID" value="GLR51421.1"/>
    <property type="molecule type" value="Genomic_DNA"/>
</dbReference>
<dbReference type="Pfam" id="PF13400">
    <property type="entry name" value="Tad"/>
    <property type="match status" value="1"/>
</dbReference>
<dbReference type="PROSITE" id="PS50234">
    <property type="entry name" value="VWFA"/>
    <property type="match status" value="1"/>
</dbReference>
<reference evidence="4" key="1">
    <citation type="journal article" date="2019" name="Int. J. Syst. Evol. Microbiol.">
        <title>The Global Catalogue of Microorganisms (GCM) 10K type strain sequencing project: providing services to taxonomists for standard genome sequencing and annotation.</title>
        <authorList>
            <consortium name="The Broad Institute Genomics Platform"/>
            <consortium name="The Broad Institute Genome Sequencing Center for Infectious Disease"/>
            <person name="Wu L."/>
            <person name="Ma J."/>
        </authorList>
    </citation>
    <scope>NUCLEOTIDE SEQUENCE [LARGE SCALE GENOMIC DNA]</scope>
    <source>
        <strain evidence="4">NBRC 102122</strain>
    </source>
</reference>
<comment type="caution">
    <text evidence="3">The sequence shown here is derived from an EMBL/GenBank/DDBJ whole genome shotgun (WGS) entry which is preliminary data.</text>
</comment>
<feature type="transmembrane region" description="Helical" evidence="1">
    <location>
        <begin position="21"/>
        <end position="41"/>
    </location>
</feature>
<dbReference type="RefSeq" id="WP_244768257.1">
    <property type="nucleotide sequence ID" value="NZ_BSOP01000018.1"/>
</dbReference>
<proteinExistence type="predicted"/>
<evidence type="ECO:0000313" key="3">
    <source>
        <dbReference type="EMBL" id="GLR51421.1"/>
    </source>
</evidence>
<name>A0ABQ5ZII4_9HYPH</name>
<feature type="domain" description="VWFA" evidence="2">
    <location>
        <begin position="175"/>
        <end position="390"/>
    </location>
</feature>
<dbReference type="InterPro" id="IPR002035">
    <property type="entry name" value="VWF_A"/>
</dbReference>
<evidence type="ECO:0000259" key="2">
    <source>
        <dbReference type="PROSITE" id="PS50234"/>
    </source>
</evidence>
<dbReference type="InterPro" id="IPR028087">
    <property type="entry name" value="Tad_N"/>
</dbReference>
<organism evidence="3 4">
    <name type="scientific">Shinella yambaruensis</name>
    <dbReference type="NCBI Taxonomy" id="415996"/>
    <lineage>
        <taxon>Bacteria</taxon>
        <taxon>Pseudomonadati</taxon>
        <taxon>Pseudomonadota</taxon>
        <taxon>Alphaproteobacteria</taxon>
        <taxon>Hyphomicrobiales</taxon>
        <taxon>Rhizobiaceae</taxon>
        <taxon>Shinella</taxon>
    </lineage>
</organism>
<dbReference type="SUPFAM" id="SSF53300">
    <property type="entry name" value="vWA-like"/>
    <property type="match status" value="1"/>
</dbReference>
<evidence type="ECO:0000313" key="4">
    <source>
        <dbReference type="Proteomes" id="UP001156702"/>
    </source>
</evidence>
<keyword evidence="1" id="KW-0812">Transmembrane</keyword>
<keyword evidence="1" id="KW-0472">Membrane</keyword>
<dbReference type="Proteomes" id="UP001156702">
    <property type="component" value="Unassembled WGS sequence"/>
</dbReference>
<keyword evidence="1" id="KW-1133">Transmembrane helix</keyword>
<gene>
    <name evidence="3" type="ORF">GCM10007923_26290</name>
</gene>
<accession>A0ABQ5ZII4</accession>
<keyword evidence="4" id="KW-1185">Reference proteome</keyword>
<dbReference type="InterPro" id="IPR036465">
    <property type="entry name" value="vWFA_dom_sf"/>
</dbReference>
<protein>
    <submittedName>
        <fullName evidence="3">VWA domain-containing protein</fullName>
    </submittedName>
</protein>
<dbReference type="Pfam" id="PF00092">
    <property type="entry name" value="VWA"/>
    <property type="match status" value="1"/>
</dbReference>
<sequence>MTKNTERKTWISRLRRDRGGNFGMMTALVFPVMLAAGGVAMDLTSMVLAKAELQDATDAAALAAASAMANDGMLASDAKLLALSFIKTQMAGGAAVDGSEKDPSGDDDAADIGANSEVLITEEATAGTGKSFKIEVTSSRKIYFTPFTRLLGQESATLTTKSFAESATESKNALSMYLVLDKSGSMLANTTEKNTSVNSCYQYDDTGRLIKNNPISPCYIKKIEALKLAAASLFTQLNAADPSTKFVRTGTVSYNIEMSTAYNLAWGTTASLTQVNALSAGGGTSSSDAMAAAYNKLNASTENTEHKKKNGQVPTKYIILMTDGNNNYTADDTTTKQTCTKAKAAGMVVYGVAFMAPTRGQQLLQACVSSPENYFAAERMDELVAAFKAIGERASAVVSRLTR</sequence>